<evidence type="ECO:0000256" key="5">
    <source>
        <dbReference type="ARBA" id="ARBA00022679"/>
    </source>
</evidence>
<feature type="coiled-coil region" evidence="8">
    <location>
        <begin position="220"/>
        <end position="254"/>
    </location>
</feature>
<dbReference type="InterPro" id="IPR004358">
    <property type="entry name" value="Sig_transdc_His_kin-like_C"/>
</dbReference>
<evidence type="ECO:0000259" key="10">
    <source>
        <dbReference type="PROSITE" id="PS50109"/>
    </source>
</evidence>
<keyword evidence="6 12" id="KW-0418">Kinase</keyword>
<feature type="domain" description="HAMP" evidence="11">
    <location>
        <begin position="183"/>
        <end position="235"/>
    </location>
</feature>
<sequence>MKNKLKKSIVYKLFLVTTLLLVISSICTYSIIYMLLPNYYHKYKKMTIENQLDSIVDNVPKLDINNIEEYLGQISFNNNANIVVTDEYGNVIYFTNVLQKGLVTIPKKEDLSHFKNIEKTNTRSVYTSYRKIKFYNSEEKYNLYLTAPLQPVSEASKVLFLLIPYIGLVVILISVIGGLIYSKVISKPLISMNKVAKEMAKLDFTKKCTVKGEDEIGELSQSLNDLSNNLRISMEELQRANEQLLDDIAKEREIEKKRREFIATISHELKTPITILKGQIEGMLSNIGIYKDRDKYLKRNLEVLNDMEYMVKETLEISKLESQGFKPRKEQVSLSKIVEECIYNISFIAKRKNIFIDKNINEDLFVHGDSKLLKKVVNNIITNAINHSPESEKVYVNLHEEKDEIVLKVENTGIYIEENELKEIFKPFYRIEKSRNRKSGGSGLGLYIVKMILDAHNGKYSISNNEKGVEFKLCLKKYS</sequence>
<dbReference type="SUPFAM" id="SSF47384">
    <property type="entry name" value="Homodimeric domain of signal transducing histidine kinase"/>
    <property type="match status" value="1"/>
</dbReference>
<keyword evidence="8" id="KW-0175">Coiled coil</keyword>
<dbReference type="GO" id="GO:0005886">
    <property type="term" value="C:plasma membrane"/>
    <property type="evidence" value="ECO:0007669"/>
    <property type="project" value="TreeGrafter"/>
</dbReference>
<gene>
    <name evidence="12" type="ORF">FC962_04125</name>
</gene>
<keyword evidence="9" id="KW-0812">Transmembrane</keyword>
<dbReference type="SMART" id="SM00388">
    <property type="entry name" value="HisKA"/>
    <property type="match status" value="1"/>
</dbReference>
<organism evidence="12">
    <name type="scientific">Clostridium botulinum</name>
    <dbReference type="NCBI Taxonomy" id="1491"/>
    <lineage>
        <taxon>Bacteria</taxon>
        <taxon>Bacillati</taxon>
        <taxon>Bacillota</taxon>
        <taxon>Clostridia</taxon>
        <taxon>Eubacteriales</taxon>
        <taxon>Clostridiaceae</taxon>
        <taxon>Clostridium</taxon>
    </lineage>
</organism>
<dbReference type="Gene3D" id="3.30.565.10">
    <property type="entry name" value="Histidine kinase-like ATPase, C-terminal domain"/>
    <property type="match status" value="1"/>
</dbReference>
<evidence type="ECO:0000256" key="7">
    <source>
        <dbReference type="ARBA" id="ARBA00023012"/>
    </source>
</evidence>
<keyword evidence="9" id="KW-1133">Transmembrane helix</keyword>
<proteinExistence type="predicted"/>
<dbReference type="SUPFAM" id="SSF55874">
    <property type="entry name" value="ATPase domain of HSP90 chaperone/DNA topoisomerase II/histidine kinase"/>
    <property type="match status" value="1"/>
</dbReference>
<dbReference type="PANTHER" id="PTHR45453">
    <property type="entry name" value="PHOSPHATE REGULON SENSOR PROTEIN PHOR"/>
    <property type="match status" value="1"/>
</dbReference>
<feature type="transmembrane region" description="Helical" evidence="9">
    <location>
        <begin position="12"/>
        <end position="36"/>
    </location>
</feature>
<comment type="catalytic activity">
    <reaction evidence="1">
        <text>ATP + protein L-histidine = ADP + protein N-phospho-L-histidine.</text>
        <dbReference type="EC" id="2.7.13.3"/>
    </reaction>
</comment>
<dbReference type="InterPro" id="IPR050351">
    <property type="entry name" value="BphY/WalK/GraS-like"/>
</dbReference>
<dbReference type="InterPro" id="IPR003661">
    <property type="entry name" value="HisK_dim/P_dom"/>
</dbReference>
<dbReference type="InterPro" id="IPR005467">
    <property type="entry name" value="His_kinase_dom"/>
</dbReference>
<dbReference type="PANTHER" id="PTHR45453:SF3">
    <property type="entry name" value="HISTIDINE KINASE"/>
    <property type="match status" value="1"/>
</dbReference>
<accession>A0A6G4ED50</accession>
<dbReference type="CDD" id="cd00075">
    <property type="entry name" value="HATPase"/>
    <property type="match status" value="1"/>
</dbReference>
<dbReference type="CDD" id="cd00082">
    <property type="entry name" value="HisKA"/>
    <property type="match status" value="1"/>
</dbReference>
<dbReference type="AlphaFoldDB" id="A0A6G4ED50"/>
<evidence type="ECO:0000259" key="11">
    <source>
        <dbReference type="PROSITE" id="PS50885"/>
    </source>
</evidence>
<dbReference type="InterPro" id="IPR036890">
    <property type="entry name" value="HATPase_C_sf"/>
</dbReference>
<dbReference type="Pfam" id="PF00512">
    <property type="entry name" value="HisKA"/>
    <property type="match status" value="1"/>
</dbReference>
<evidence type="ECO:0000256" key="3">
    <source>
        <dbReference type="ARBA" id="ARBA00012438"/>
    </source>
</evidence>
<dbReference type="PROSITE" id="PS50885">
    <property type="entry name" value="HAMP"/>
    <property type="match status" value="1"/>
</dbReference>
<evidence type="ECO:0000256" key="8">
    <source>
        <dbReference type="SAM" id="Coils"/>
    </source>
</evidence>
<keyword evidence="5" id="KW-0808">Transferase</keyword>
<dbReference type="GO" id="GO:0000155">
    <property type="term" value="F:phosphorelay sensor kinase activity"/>
    <property type="evidence" value="ECO:0007669"/>
    <property type="project" value="InterPro"/>
</dbReference>
<dbReference type="GO" id="GO:0016036">
    <property type="term" value="P:cellular response to phosphate starvation"/>
    <property type="evidence" value="ECO:0007669"/>
    <property type="project" value="TreeGrafter"/>
</dbReference>
<dbReference type="RefSeq" id="WP_061319654.1">
    <property type="nucleotide sequence ID" value="NZ_CP013247.1"/>
</dbReference>
<dbReference type="SMART" id="SM00304">
    <property type="entry name" value="HAMP"/>
    <property type="match status" value="1"/>
</dbReference>
<keyword evidence="9" id="KW-0472">Membrane</keyword>
<dbReference type="SUPFAM" id="SSF158472">
    <property type="entry name" value="HAMP domain-like"/>
    <property type="match status" value="1"/>
</dbReference>
<dbReference type="Pfam" id="PF02518">
    <property type="entry name" value="HATPase_c"/>
    <property type="match status" value="1"/>
</dbReference>
<comment type="subcellular location">
    <subcellularLocation>
        <location evidence="2">Membrane</location>
    </subcellularLocation>
</comment>
<feature type="domain" description="Histidine kinase" evidence="10">
    <location>
        <begin position="264"/>
        <end position="479"/>
    </location>
</feature>
<dbReference type="SMART" id="SM00387">
    <property type="entry name" value="HATPase_c"/>
    <property type="match status" value="1"/>
</dbReference>
<feature type="transmembrane region" description="Helical" evidence="9">
    <location>
        <begin position="158"/>
        <end position="182"/>
    </location>
</feature>
<dbReference type="CDD" id="cd06225">
    <property type="entry name" value="HAMP"/>
    <property type="match status" value="1"/>
</dbReference>
<evidence type="ECO:0000313" key="12">
    <source>
        <dbReference type="EMBL" id="NFH61098.1"/>
    </source>
</evidence>
<keyword evidence="7" id="KW-0902">Two-component regulatory system</keyword>
<dbReference type="EMBL" id="SWRL01000002">
    <property type="protein sequence ID" value="NFH61098.1"/>
    <property type="molecule type" value="Genomic_DNA"/>
</dbReference>
<dbReference type="Gene3D" id="1.10.287.130">
    <property type="match status" value="1"/>
</dbReference>
<name>A0A6G4ED50_CLOBO</name>
<evidence type="ECO:0000256" key="6">
    <source>
        <dbReference type="ARBA" id="ARBA00022777"/>
    </source>
</evidence>
<evidence type="ECO:0000256" key="2">
    <source>
        <dbReference type="ARBA" id="ARBA00004370"/>
    </source>
</evidence>
<evidence type="ECO:0000256" key="9">
    <source>
        <dbReference type="SAM" id="Phobius"/>
    </source>
</evidence>
<dbReference type="InterPro" id="IPR003660">
    <property type="entry name" value="HAMP_dom"/>
</dbReference>
<dbReference type="EC" id="2.7.13.3" evidence="3"/>
<dbReference type="InterPro" id="IPR003594">
    <property type="entry name" value="HATPase_dom"/>
</dbReference>
<dbReference type="FunFam" id="3.30.565.10:FF:000006">
    <property type="entry name" value="Sensor histidine kinase WalK"/>
    <property type="match status" value="1"/>
</dbReference>
<dbReference type="GO" id="GO:0004721">
    <property type="term" value="F:phosphoprotein phosphatase activity"/>
    <property type="evidence" value="ECO:0007669"/>
    <property type="project" value="TreeGrafter"/>
</dbReference>
<dbReference type="InterPro" id="IPR036097">
    <property type="entry name" value="HisK_dim/P_sf"/>
</dbReference>
<protein>
    <recommendedName>
        <fullName evidence="3">histidine kinase</fullName>
        <ecNumber evidence="3">2.7.13.3</ecNumber>
    </recommendedName>
</protein>
<evidence type="ECO:0000256" key="1">
    <source>
        <dbReference type="ARBA" id="ARBA00000085"/>
    </source>
</evidence>
<dbReference type="PROSITE" id="PS50109">
    <property type="entry name" value="HIS_KIN"/>
    <property type="match status" value="1"/>
</dbReference>
<comment type="caution">
    <text evidence="12">The sequence shown here is derived from an EMBL/GenBank/DDBJ whole genome shotgun (WGS) entry which is preliminary data.</text>
</comment>
<keyword evidence="4" id="KW-0597">Phosphoprotein</keyword>
<dbReference type="PRINTS" id="PR00344">
    <property type="entry name" value="BCTRLSENSOR"/>
</dbReference>
<dbReference type="Gene3D" id="6.10.340.10">
    <property type="match status" value="1"/>
</dbReference>
<evidence type="ECO:0000256" key="4">
    <source>
        <dbReference type="ARBA" id="ARBA00022553"/>
    </source>
</evidence>
<dbReference type="Pfam" id="PF00672">
    <property type="entry name" value="HAMP"/>
    <property type="match status" value="1"/>
</dbReference>
<reference evidence="12" key="1">
    <citation type="submission" date="2019-04" db="EMBL/GenBank/DDBJ databases">
        <title>Genome sequencing of Clostridium botulinum Groups I-IV and Clostridium butyricum.</title>
        <authorList>
            <person name="Brunt J."/>
            <person name="Van Vliet A.H.M."/>
            <person name="Stringer S.C."/>
            <person name="Carter A.T."/>
            <person name="Peck M.W."/>
        </authorList>
    </citation>
    <scope>NUCLEOTIDE SEQUENCE</scope>
    <source>
        <strain evidence="12">IFR 15/031</strain>
    </source>
</reference>